<accession>A0A1T4JMK4</accession>
<keyword evidence="1" id="KW-1133">Transmembrane helix</keyword>
<sequence>MNLLTLILITFLINLPFGAYRTTTKKFSLAWFLSIHLPIPLIYWLRISSGYTIKIIPIMVLIAIGSQLSGGKIKEHMNQ</sequence>
<organism evidence="2 3">
    <name type="scientific">Selenihalanaerobacter shriftii</name>
    <dbReference type="NCBI Taxonomy" id="142842"/>
    <lineage>
        <taxon>Bacteria</taxon>
        <taxon>Bacillati</taxon>
        <taxon>Bacillota</taxon>
        <taxon>Clostridia</taxon>
        <taxon>Halanaerobiales</taxon>
        <taxon>Halobacteroidaceae</taxon>
        <taxon>Selenihalanaerobacter</taxon>
    </lineage>
</organism>
<evidence type="ECO:0000256" key="1">
    <source>
        <dbReference type="SAM" id="Phobius"/>
    </source>
</evidence>
<feature type="transmembrane region" description="Helical" evidence="1">
    <location>
        <begin position="52"/>
        <end position="70"/>
    </location>
</feature>
<evidence type="ECO:0000313" key="2">
    <source>
        <dbReference type="EMBL" id="SJZ31327.1"/>
    </source>
</evidence>
<name>A0A1T4JMK4_9FIRM</name>
<dbReference type="AlphaFoldDB" id="A0A1T4JMK4"/>
<protein>
    <submittedName>
        <fullName evidence="2">Uncharacterized protein</fullName>
    </submittedName>
</protein>
<proteinExistence type="predicted"/>
<keyword evidence="3" id="KW-1185">Reference proteome</keyword>
<dbReference type="Proteomes" id="UP000190625">
    <property type="component" value="Unassembled WGS sequence"/>
</dbReference>
<keyword evidence="1" id="KW-0812">Transmembrane</keyword>
<dbReference type="EMBL" id="FUWM01000003">
    <property type="protein sequence ID" value="SJZ31327.1"/>
    <property type="molecule type" value="Genomic_DNA"/>
</dbReference>
<reference evidence="3" key="1">
    <citation type="submission" date="2017-02" db="EMBL/GenBank/DDBJ databases">
        <authorList>
            <person name="Varghese N."/>
            <person name="Submissions S."/>
        </authorList>
    </citation>
    <scope>NUCLEOTIDE SEQUENCE [LARGE SCALE GENOMIC DNA]</scope>
    <source>
        <strain evidence="3">ATCC BAA-73</strain>
    </source>
</reference>
<evidence type="ECO:0000313" key="3">
    <source>
        <dbReference type="Proteomes" id="UP000190625"/>
    </source>
</evidence>
<keyword evidence="1" id="KW-0472">Membrane</keyword>
<gene>
    <name evidence="2" type="ORF">SAMN02745118_00203</name>
</gene>